<dbReference type="EMBL" id="AICP01000064">
    <property type="protein sequence ID" value="EID19495.1"/>
    <property type="molecule type" value="Genomic_DNA"/>
</dbReference>
<dbReference type="AlphaFoldDB" id="I0S7Z2"/>
<organism evidence="1 2">
    <name type="scientific">Streptococcus anginosus subsp. whileyi CCUG 39159</name>
    <dbReference type="NCBI Taxonomy" id="1095729"/>
    <lineage>
        <taxon>Bacteria</taxon>
        <taxon>Bacillati</taxon>
        <taxon>Bacillota</taxon>
        <taxon>Bacilli</taxon>
        <taxon>Lactobacillales</taxon>
        <taxon>Streptococcaceae</taxon>
        <taxon>Streptococcus</taxon>
        <taxon>Streptococcus anginosus group</taxon>
    </lineage>
</organism>
<evidence type="ECO:0000313" key="1">
    <source>
        <dbReference type="EMBL" id="EID19495.1"/>
    </source>
</evidence>
<gene>
    <name evidence="1" type="ORF">HMPREF1043_0707</name>
</gene>
<protein>
    <submittedName>
        <fullName evidence="1">Uncharacterized protein</fullName>
    </submittedName>
</protein>
<proteinExistence type="predicted"/>
<sequence>MFLINSRFPLVSAAPIPSHQHVVLKVGAPLLPKLRGHFAEFLNHDSLDRLSILYLTTCVGLGYGQFEPHADAFLGSIGSPDHPPCGRPSGLRHTAGGFTYRQPYTLRPGHFHCPARLPSCVTPVNALASPVQVPRSPSPTPSKTRFGMVRAVSITGSTWTVLHWYGNINPLSIDYACRPRLRSRLTQGRLA</sequence>
<name>I0S7Z2_STRAP</name>
<reference evidence="1 2" key="1">
    <citation type="submission" date="2012-01" db="EMBL/GenBank/DDBJ databases">
        <authorList>
            <person name="Harkins D.M."/>
            <person name="Madupu R."/>
            <person name="Durkin A.S."/>
            <person name="Torralba M."/>
            <person name="Methe B."/>
            <person name="Sutton G.G."/>
            <person name="Nelson K.E."/>
        </authorList>
    </citation>
    <scope>NUCLEOTIDE SEQUENCE [LARGE SCALE GENOMIC DNA]</scope>
    <source>
        <strain evidence="1 2">CCUG 39159</strain>
    </source>
</reference>
<dbReference type="Proteomes" id="UP000003245">
    <property type="component" value="Unassembled WGS sequence"/>
</dbReference>
<accession>I0S7Z2</accession>
<comment type="caution">
    <text evidence="1">The sequence shown here is derived from an EMBL/GenBank/DDBJ whole genome shotgun (WGS) entry which is preliminary data.</text>
</comment>
<keyword evidence="2" id="KW-1185">Reference proteome</keyword>
<evidence type="ECO:0000313" key="2">
    <source>
        <dbReference type="Proteomes" id="UP000003245"/>
    </source>
</evidence>